<comment type="caution">
    <text evidence="1">The sequence shown here is derived from an EMBL/GenBank/DDBJ whole genome shotgun (WGS) entry which is preliminary data.</text>
</comment>
<evidence type="ECO:0008006" key="3">
    <source>
        <dbReference type="Google" id="ProtNLM"/>
    </source>
</evidence>
<reference evidence="2" key="1">
    <citation type="journal article" date="2019" name="Int. J. Syst. Evol. Microbiol.">
        <title>The Global Catalogue of Microorganisms (GCM) 10K type strain sequencing project: providing services to taxonomists for standard genome sequencing and annotation.</title>
        <authorList>
            <consortium name="The Broad Institute Genomics Platform"/>
            <consortium name="The Broad Institute Genome Sequencing Center for Infectious Disease"/>
            <person name="Wu L."/>
            <person name="Ma J."/>
        </authorList>
    </citation>
    <scope>NUCLEOTIDE SEQUENCE [LARGE SCALE GENOMIC DNA]</scope>
    <source>
        <strain evidence="2">CGMCC 4.1415</strain>
    </source>
</reference>
<gene>
    <name evidence="1" type="ORF">ACFPLB_16545</name>
</gene>
<dbReference type="RefSeq" id="WP_378231705.1">
    <property type="nucleotide sequence ID" value="NZ_JBHSLL010000059.1"/>
</dbReference>
<sequence length="118" mass="12944">MTFAKKNPALAATSDRADIEAVEANDNPNTTATDLSPQAKWDAANPKAKWAHQALRSAENKGLIERGPCEVCHAVHGVDGVIIHGHHDDYDKPMQVRWLCILHHRQLHAAKKAEAGNE</sequence>
<dbReference type="Proteomes" id="UP001596016">
    <property type="component" value="Unassembled WGS sequence"/>
</dbReference>
<protein>
    <recommendedName>
        <fullName evidence="3">HNH endonuclease</fullName>
    </recommendedName>
</protein>
<organism evidence="1 2">
    <name type="scientific">Aquamicrobium segne</name>
    <dbReference type="NCBI Taxonomy" id="469547"/>
    <lineage>
        <taxon>Bacteria</taxon>
        <taxon>Pseudomonadati</taxon>
        <taxon>Pseudomonadota</taxon>
        <taxon>Alphaproteobacteria</taxon>
        <taxon>Hyphomicrobiales</taxon>
        <taxon>Phyllobacteriaceae</taxon>
        <taxon>Aquamicrobium</taxon>
    </lineage>
</organism>
<proteinExistence type="predicted"/>
<evidence type="ECO:0000313" key="2">
    <source>
        <dbReference type="Proteomes" id="UP001596016"/>
    </source>
</evidence>
<keyword evidence="2" id="KW-1185">Reference proteome</keyword>
<name>A0ABW0H1M8_9HYPH</name>
<dbReference type="EMBL" id="JBHSLL010000059">
    <property type="protein sequence ID" value="MFC5387569.1"/>
    <property type="molecule type" value="Genomic_DNA"/>
</dbReference>
<evidence type="ECO:0000313" key="1">
    <source>
        <dbReference type="EMBL" id="MFC5387569.1"/>
    </source>
</evidence>
<accession>A0ABW0H1M8</accession>